<feature type="transmembrane region" description="Helical" evidence="6">
    <location>
        <begin position="545"/>
        <end position="568"/>
    </location>
</feature>
<evidence type="ECO:0000256" key="6">
    <source>
        <dbReference type="SAM" id="Phobius"/>
    </source>
</evidence>
<evidence type="ECO:0000256" key="5">
    <source>
        <dbReference type="SAM" id="MobiDB-lite"/>
    </source>
</evidence>
<feature type="transmembrane region" description="Helical" evidence="6">
    <location>
        <begin position="19"/>
        <end position="40"/>
    </location>
</feature>
<name>A0A4Y9Y0E3_9AGAM</name>
<sequence length="716" mass="78160">MIGQYPFAAIVGKIIDSHGPWACSMISSVLFSFGFGSFAWEIAKTPDDISQPSQSSFHRLTFFFFLAGLGTVFSYFSSLFAASKNFPNYIGVASGSSMALFGLSPLFLSVLAKLFTDPTSGLDVTRFLTFLAILAGVVHVIGALVLQVPSQTLDKARFSTDDSEQEDLEHSAEQDERQPLLPGKQPQVSVDVVPVEIEEDATVLDLVKDPYFWVLALITMLTLGSCEMVISNIGTIVLSLPSSTQRGISLLTSSADTATSTQVRVLSVANTISRLIAGPLADFTSPVASYLPSGVRSFPRKHLASRVVFLTGATLFLAIAFLSLELGIRTREGLWVLSTATGIAYGVTFTILPSIVSSVWGSTNLGRNFGVLTYAPFLGTPFFSYLYAFVSASNNTGDEGFCVGVSCWRLTFWISAGAAVVSCGASTVLWRQWKGRVFGIPAYPFIDSRQRVHSIDARSATFQEPMSSGRFLLAATLHASSAAVMYWGYNAMGGTALDDWVMSQKCGHTQFLTIQAMALSVLTMVLALVCDIFPNFRFLKQVKRTLAMITLPIEIVVSLVYWSLLLLFPDLIVQQIPLDPIPSGSTAVPQPFRLRPEVDIALHAVPAITLLLDFVLFEKRYSAKEINYGATAMALGMALWYGSWVEYCASSNGVFPYPFLTFNPFPIRVVIYLIVTSIALLSIRVINAFHKRPVFSAERETIPNGVKLNGDHKRKN</sequence>
<dbReference type="InterPro" id="IPR006838">
    <property type="entry name" value="ADTRP_AIG1"/>
</dbReference>
<dbReference type="PANTHER" id="PTHR21576">
    <property type="entry name" value="UNCHARACTERIZED NODULIN-LIKE PROTEIN"/>
    <property type="match status" value="1"/>
</dbReference>
<feature type="transmembrane region" description="Helical" evidence="6">
    <location>
        <begin position="368"/>
        <end position="390"/>
    </location>
</feature>
<feature type="transmembrane region" description="Helical" evidence="6">
    <location>
        <begin position="89"/>
        <end position="115"/>
    </location>
</feature>
<dbReference type="GO" id="GO:0012505">
    <property type="term" value="C:endomembrane system"/>
    <property type="evidence" value="ECO:0007669"/>
    <property type="project" value="UniProtKB-SubCell"/>
</dbReference>
<keyword evidence="3 6" id="KW-1133">Transmembrane helix</keyword>
<accession>A0A4Y9Y0E3</accession>
<feature type="transmembrane region" description="Helical" evidence="6">
    <location>
        <begin position="127"/>
        <end position="148"/>
    </location>
</feature>
<comment type="subcellular location">
    <subcellularLocation>
        <location evidence="1">Endomembrane system</location>
        <topology evidence="1">Multi-pass membrane protein</topology>
    </subcellularLocation>
</comment>
<evidence type="ECO:0000256" key="2">
    <source>
        <dbReference type="ARBA" id="ARBA00022692"/>
    </source>
</evidence>
<proteinExistence type="predicted"/>
<dbReference type="PANTHER" id="PTHR21576:SF158">
    <property type="entry name" value="RIBOSOMAL RNA-PROCESSING PROTEIN 12-LIKE CONSERVED DOMAIN-CONTAINING PROTEIN"/>
    <property type="match status" value="1"/>
</dbReference>
<dbReference type="Gene3D" id="1.20.1250.20">
    <property type="entry name" value="MFS general substrate transporter like domains"/>
    <property type="match status" value="1"/>
</dbReference>
<dbReference type="STRING" id="205917.A0A4Y9Y0E3"/>
<feature type="transmembrane region" description="Helical" evidence="6">
    <location>
        <begin position="471"/>
        <end position="489"/>
    </location>
</feature>
<reference evidence="7 8" key="1">
    <citation type="submission" date="2019-02" db="EMBL/GenBank/DDBJ databases">
        <title>Genome sequencing of the rare red list fungi Dentipellis fragilis.</title>
        <authorList>
            <person name="Buettner E."/>
            <person name="Kellner H."/>
        </authorList>
    </citation>
    <scope>NUCLEOTIDE SEQUENCE [LARGE SCALE GENOMIC DNA]</scope>
    <source>
        <strain evidence="7 8">DSM 105465</strain>
    </source>
</reference>
<feature type="transmembrane region" description="Helical" evidence="6">
    <location>
        <begin position="665"/>
        <end position="686"/>
    </location>
</feature>
<protein>
    <recommendedName>
        <fullName evidence="9">Nodulin-like domain-containing protein</fullName>
    </recommendedName>
</protein>
<feature type="transmembrane region" description="Helical" evidence="6">
    <location>
        <begin position="600"/>
        <end position="617"/>
    </location>
</feature>
<evidence type="ECO:0000313" key="7">
    <source>
        <dbReference type="EMBL" id="TFY55810.1"/>
    </source>
</evidence>
<gene>
    <name evidence="7" type="ORF">EVG20_g9181</name>
</gene>
<keyword evidence="4 6" id="KW-0472">Membrane</keyword>
<feature type="transmembrane region" description="Helical" evidence="6">
    <location>
        <begin position="60"/>
        <end position="83"/>
    </location>
</feature>
<dbReference type="EMBL" id="SEOQ01000883">
    <property type="protein sequence ID" value="TFY55810.1"/>
    <property type="molecule type" value="Genomic_DNA"/>
</dbReference>
<dbReference type="InterPro" id="IPR036259">
    <property type="entry name" value="MFS_trans_sf"/>
</dbReference>
<feature type="transmembrane region" description="Helical" evidence="6">
    <location>
        <begin position="307"/>
        <end position="328"/>
    </location>
</feature>
<evidence type="ECO:0000313" key="8">
    <source>
        <dbReference type="Proteomes" id="UP000298327"/>
    </source>
</evidence>
<feature type="transmembrane region" description="Helical" evidence="6">
    <location>
        <begin position="334"/>
        <end position="356"/>
    </location>
</feature>
<feature type="transmembrane region" description="Helical" evidence="6">
    <location>
        <begin position="410"/>
        <end position="430"/>
    </location>
</feature>
<dbReference type="AlphaFoldDB" id="A0A4Y9Y0E3"/>
<dbReference type="OrthoDB" id="410267at2759"/>
<dbReference type="SUPFAM" id="SSF103473">
    <property type="entry name" value="MFS general substrate transporter"/>
    <property type="match status" value="1"/>
</dbReference>
<feature type="transmembrane region" description="Helical" evidence="6">
    <location>
        <begin position="626"/>
        <end position="645"/>
    </location>
</feature>
<evidence type="ECO:0000256" key="3">
    <source>
        <dbReference type="ARBA" id="ARBA00022989"/>
    </source>
</evidence>
<dbReference type="Pfam" id="PF04750">
    <property type="entry name" value="Far-17a_AIG1"/>
    <property type="match status" value="1"/>
</dbReference>
<organism evidence="7 8">
    <name type="scientific">Dentipellis fragilis</name>
    <dbReference type="NCBI Taxonomy" id="205917"/>
    <lineage>
        <taxon>Eukaryota</taxon>
        <taxon>Fungi</taxon>
        <taxon>Dikarya</taxon>
        <taxon>Basidiomycota</taxon>
        <taxon>Agaricomycotina</taxon>
        <taxon>Agaricomycetes</taxon>
        <taxon>Russulales</taxon>
        <taxon>Hericiaceae</taxon>
        <taxon>Dentipellis</taxon>
    </lineage>
</organism>
<keyword evidence="8" id="KW-1185">Reference proteome</keyword>
<feature type="transmembrane region" description="Helical" evidence="6">
    <location>
        <begin position="509"/>
        <end position="533"/>
    </location>
</feature>
<dbReference type="Proteomes" id="UP000298327">
    <property type="component" value="Unassembled WGS sequence"/>
</dbReference>
<comment type="caution">
    <text evidence="7">The sequence shown here is derived from an EMBL/GenBank/DDBJ whole genome shotgun (WGS) entry which is preliminary data.</text>
</comment>
<dbReference type="GO" id="GO:0000329">
    <property type="term" value="C:fungal-type vacuole membrane"/>
    <property type="evidence" value="ECO:0007669"/>
    <property type="project" value="TreeGrafter"/>
</dbReference>
<keyword evidence="2 6" id="KW-0812">Transmembrane</keyword>
<evidence type="ECO:0000256" key="1">
    <source>
        <dbReference type="ARBA" id="ARBA00004127"/>
    </source>
</evidence>
<feature type="region of interest" description="Disordered" evidence="5">
    <location>
        <begin position="159"/>
        <end position="184"/>
    </location>
</feature>
<evidence type="ECO:0000256" key="4">
    <source>
        <dbReference type="ARBA" id="ARBA00023136"/>
    </source>
</evidence>
<evidence type="ECO:0008006" key="9">
    <source>
        <dbReference type="Google" id="ProtNLM"/>
    </source>
</evidence>
<feature type="compositionally biased region" description="Basic and acidic residues" evidence="5">
    <location>
        <begin position="168"/>
        <end position="178"/>
    </location>
</feature>